<feature type="region of interest" description="Disordered" evidence="1">
    <location>
        <begin position="1"/>
        <end position="63"/>
    </location>
</feature>
<feature type="compositionally biased region" description="Low complexity" evidence="1">
    <location>
        <begin position="29"/>
        <end position="39"/>
    </location>
</feature>
<dbReference type="AlphaFoldDB" id="A0A0L9UDR0"/>
<gene>
    <name evidence="2" type="ORF">LR48_Vigan04g104900</name>
</gene>
<proteinExistence type="predicted"/>
<name>A0A0L9UDR0_PHAAN</name>
<dbReference type="Gramene" id="KOM40851">
    <property type="protein sequence ID" value="KOM40851"/>
    <property type="gene ID" value="LR48_Vigan04g104900"/>
</dbReference>
<dbReference type="Proteomes" id="UP000053144">
    <property type="component" value="Chromosome 4"/>
</dbReference>
<evidence type="ECO:0000313" key="2">
    <source>
        <dbReference type="EMBL" id="KOM40851.1"/>
    </source>
</evidence>
<feature type="compositionally biased region" description="Polar residues" evidence="1">
    <location>
        <begin position="51"/>
        <end position="61"/>
    </location>
</feature>
<accession>A0A0L9UDR0</accession>
<dbReference type="EMBL" id="CM003374">
    <property type="protein sequence ID" value="KOM40851.1"/>
    <property type="molecule type" value="Genomic_DNA"/>
</dbReference>
<reference evidence="3" key="1">
    <citation type="journal article" date="2015" name="Proc. Natl. Acad. Sci. U.S.A.">
        <title>Genome sequencing of adzuki bean (Vigna angularis) provides insight into high starch and low fat accumulation and domestication.</title>
        <authorList>
            <person name="Yang K."/>
            <person name="Tian Z."/>
            <person name="Chen C."/>
            <person name="Luo L."/>
            <person name="Zhao B."/>
            <person name="Wang Z."/>
            <person name="Yu L."/>
            <person name="Li Y."/>
            <person name="Sun Y."/>
            <person name="Li W."/>
            <person name="Chen Y."/>
            <person name="Li Y."/>
            <person name="Zhang Y."/>
            <person name="Ai D."/>
            <person name="Zhao J."/>
            <person name="Shang C."/>
            <person name="Ma Y."/>
            <person name="Wu B."/>
            <person name="Wang M."/>
            <person name="Gao L."/>
            <person name="Sun D."/>
            <person name="Zhang P."/>
            <person name="Guo F."/>
            <person name="Wang W."/>
            <person name="Li Y."/>
            <person name="Wang J."/>
            <person name="Varshney R.K."/>
            <person name="Wang J."/>
            <person name="Ling H.Q."/>
            <person name="Wan P."/>
        </authorList>
    </citation>
    <scope>NUCLEOTIDE SEQUENCE</scope>
    <source>
        <strain evidence="3">cv. Jingnong 6</strain>
    </source>
</reference>
<protein>
    <submittedName>
        <fullName evidence="2">Uncharacterized protein</fullName>
    </submittedName>
</protein>
<evidence type="ECO:0000256" key="1">
    <source>
        <dbReference type="SAM" id="MobiDB-lite"/>
    </source>
</evidence>
<evidence type="ECO:0000313" key="3">
    <source>
        <dbReference type="Proteomes" id="UP000053144"/>
    </source>
</evidence>
<organism evidence="2 3">
    <name type="scientific">Phaseolus angularis</name>
    <name type="common">Azuki bean</name>
    <name type="synonym">Vigna angularis</name>
    <dbReference type="NCBI Taxonomy" id="3914"/>
    <lineage>
        <taxon>Eukaryota</taxon>
        <taxon>Viridiplantae</taxon>
        <taxon>Streptophyta</taxon>
        <taxon>Embryophyta</taxon>
        <taxon>Tracheophyta</taxon>
        <taxon>Spermatophyta</taxon>
        <taxon>Magnoliopsida</taxon>
        <taxon>eudicotyledons</taxon>
        <taxon>Gunneridae</taxon>
        <taxon>Pentapetalae</taxon>
        <taxon>rosids</taxon>
        <taxon>fabids</taxon>
        <taxon>Fabales</taxon>
        <taxon>Fabaceae</taxon>
        <taxon>Papilionoideae</taxon>
        <taxon>50 kb inversion clade</taxon>
        <taxon>NPAAA clade</taxon>
        <taxon>indigoferoid/millettioid clade</taxon>
        <taxon>Phaseoleae</taxon>
        <taxon>Vigna</taxon>
    </lineage>
</organism>
<sequence>MAVVHVKSSLESSGRSGGGSTGSEDERGSSPSSVSSSFLEESDQSPGLRSLVNSEDQSLKPNSHMDADKRIIFRIPIHLLKGGIPVDDAPLEPDGDGTVIPGYDWAPHDASLFASEYGTKKALMWRIRRLYIVRDVEDSRLIRTGVSLRNERVYHGKGSSPNDFFFMYASFFDQLCIRVPFTEFQMVVLRELNVAPAQLHLNVWAAVQAFLGVYHTS</sequence>